<dbReference type="AlphaFoldDB" id="A0A1M8ABM6"/>
<dbReference type="InterPro" id="IPR013083">
    <property type="entry name" value="Znf_RING/FYVE/PHD"/>
</dbReference>
<dbReference type="InterPro" id="IPR058923">
    <property type="entry name" value="RCC1-like_dom"/>
</dbReference>
<keyword evidence="8" id="KW-0489">Methyltransferase</keyword>
<dbReference type="PROSITE" id="PS00626">
    <property type="entry name" value="RCC1_2"/>
    <property type="match status" value="1"/>
</dbReference>
<dbReference type="SUPFAM" id="SSF50985">
    <property type="entry name" value="RCC1/BLIP-II"/>
    <property type="match status" value="1"/>
</dbReference>
<gene>
    <name evidence="8" type="ORF">MSYG_4170</name>
</gene>
<dbReference type="GO" id="GO:0031267">
    <property type="term" value="F:small GTPase binding"/>
    <property type="evidence" value="ECO:0007669"/>
    <property type="project" value="TreeGrafter"/>
</dbReference>
<dbReference type="Pfam" id="PF25390">
    <property type="entry name" value="WD40_RLD"/>
    <property type="match status" value="1"/>
</dbReference>
<dbReference type="OMA" id="GKWKNTG"/>
<dbReference type="InterPro" id="IPR009091">
    <property type="entry name" value="RCC1/BLIP-II"/>
</dbReference>
<evidence type="ECO:0000313" key="8">
    <source>
        <dbReference type="EMBL" id="SHO79820.1"/>
    </source>
</evidence>
<reference evidence="9" key="1">
    <citation type="journal article" date="2017" name="Nucleic Acids Res.">
        <title>Proteogenomics produces comprehensive and highly accurate protein-coding gene annotation in a complete genome assembly of Malassezia sympodialis.</title>
        <authorList>
            <person name="Zhu Y."/>
            <person name="Engstroem P.G."/>
            <person name="Tellgren-Roth C."/>
            <person name="Baudo C.D."/>
            <person name="Kennell J.C."/>
            <person name="Sun S."/>
            <person name="Billmyre R.B."/>
            <person name="Schroeder M.S."/>
            <person name="Andersson A."/>
            <person name="Holm T."/>
            <person name="Sigurgeirsson B."/>
            <person name="Wu G."/>
            <person name="Sankaranarayanan S.R."/>
            <person name="Siddharthan R."/>
            <person name="Sanyal K."/>
            <person name="Lundeberg J."/>
            <person name="Nystedt B."/>
            <person name="Boekhout T."/>
            <person name="Dawson T.L. Jr."/>
            <person name="Heitman J."/>
            <person name="Scheynius A."/>
            <person name="Lehtioe J."/>
        </authorList>
    </citation>
    <scope>NUCLEOTIDE SEQUENCE [LARGE SCALE GENOMIC DNA]</scope>
    <source>
        <strain evidence="9">ATCC 42132</strain>
    </source>
</reference>
<organism evidence="8 9">
    <name type="scientific">Malassezia sympodialis (strain ATCC 42132)</name>
    <name type="common">Atopic eczema-associated yeast</name>
    <dbReference type="NCBI Taxonomy" id="1230383"/>
    <lineage>
        <taxon>Eukaryota</taxon>
        <taxon>Fungi</taxon>
        <taxon>Dikarya</taxon>
        <taxon>Basidiomycota</taxon>
        <taxon>Ustilaginomycotina</taxon>
        <taxon>Malasseziomycetes</taxon>
        <taxon>Malasseziales</taxon>
        <taxon>Malasseziaceae</taxon>
        <taxon>Malassezia</taxon>
    </lineage>
</organism>
<feature type="repeat" description="RCC1" evidence="6">
    <location>
        <begin position="128"/>
        <end position="178"/>
    </location>
</feature>
<protein>
    <submittedName>
        <fullName evidence="8">Similar to S.cerevisiae protein JHD2 (JmjC domain family histone demethylase)</fullName>
    </submittedName>
</protein>
<feature type="repeat" description="RCC1" evidence="6">
    <location>
        <begin position="61"/>
        <end position="127"/>
    </location>
</feature>
<dbReference type="VEuPathDB" id="FungiDB:MSYG_4170"/>
<evidence type="ECO:0000256" key="4">
    <source>
        <dbReference type="ARBA" id="ARBA00022833"/>
    </source>
</evidence>
<keyword evidence="8" id="KW-0808">Transferase</keyword>
<dbReference type="PROSITE" id="PS01359">
    <property type="entry name" value="ZF_PHD_1"/>
    <property type="match status" value="1"/>
</dbReference>
<dbReference type="PANTHER" id="PTHR46207">
    <property type="entry name" value="PROTEIN RCC2"/>
    <property type="match status" value="1"/>
</dbReference>
<evidence type="ECO:0000256" key="1">
    <source>
        <dbReference type="ARBA" id="ARBA00022723"/>
    </source>
</evidence>
<evidence type="ECO:0000313" key="9">
    <source>
        <dbReference type="Proteomes" id="UP000186303"/>
    </source>
</evidence>
<dbReference type="InterPro" id="IPR019787">
    <property type="entry name" value="Znf_PHD-finger"/>
</dbReference>
<keyword evidence="3 5" id="KW-0863">Zinc-finger</keyword>
<dbReference type="PANTHER" id="PTHR46207:SF1">
    <property type="entry name" value="PROTEIN RCC2"/>
    <property type="match status" value="1"/>
</dbReference>
<evidence type="ECO:0000256" key="3">
    <source>
        <dbReference type="ARBA" id="ARBA00022771"/>
    </source>
</evidence>
<keyword evidence="1" id="KW-0479">Metal-binding</keyword>
<dbReference type="PROSITE" id="PS50016">
    <property type="entry name" value="ZF_PHD_2"/>
    <property type="match status" value="1"/>
</dbReference>
<evidence type="ECO:0000256" key="6">
    <source>
        <dbReference type="PROSITE-ProRule" id="PRU00235"/>
    </source>
</evidence>
<keyword evidence="2" id="KW-0677">Repeat</keyword>
<dbReference type="Proteomes" id="UP000186303">
    <property type="component" value="Chromosome 7"/>
</dbReference>
<dbReference type="EMBL" id="LT671827">
    <property type="protein sequence ID" value="SHO79820.1"/>
    <property type="molecule type" value="Genomic_DNA"/>
</dbReference>
<dbReference type="InterPro" id="IPR028641">
    <property type="entry name" value="RCC2"/>
</dbReference>
<dbReference type="InterPro" id="IPR001965">
    <property type="entry name" value="Znf_PHD"/>
</dbReference>
<feature type="repeat" description="RCC1" evidence="6">
    <location>
        <begin position="241"/>
        <end position="296"/>
    </location>
</feature>
<feature type="repeat" description="RCC1" evidence="6">
    <location>
        <begin position="179"/>
        <end position="240"/>
    </location>
</feature>
<keyword evidence="9" id="KW-1185">Reference proteome</keyword>
<keyword evidence="4" id="KW-0862">Zinc</keyword>
<dbReference type="OrthoDB" id="5370059at2759"/>
<dbReference type="PROSITE" id="PS50012">
    <property type="entry name" value="RCC1_3"/>
    <property type="match status" value="4"/>
</dbReference>
<proteinExistence type="predicted"/>
<dbReference type="STRING" id="1230383.A0A1M8ABM6"/>
<dbReference type="Gene3D" id="2.130.10.30">
    <property type="entry name" value="Regulator of chromosome condensation 1/beta-lactamase-inhibitor protein II"/>
    <property type="match status" value="1"/>
</dbReference>
<dbReference type="GO" id="GO:0008270">
    <property type="term" value="F:zinc ion binding"/>
    <property type="evidence" value="ECO:0007669"/>
    <property type="project" value="UniProtKB-KW"/>
</dbReference>
<dbReference type="Pfam" id="PF00628">
    <property type="entry name" value="PHD"/>
    <property type="match status" value="1"/>
</dbReference>
<evidence type="ECO:0000256" key="5">
    <source>
        <dbReference type="PROSITE-ProRule" id="PRU00146"/>
    </source>
</evidence>
<dbReference type="SMART" id="SM00249">
    <property type="entry name" value="PHD"/>
    <property type="match status" value="1"/>
</dbReference>
<dbReference type="Gene3D" id="3.30.40.10">
    <property type="entry name" value="Zinc/RING finger domain, C3HC4 (zinc finger)"/>
    <property type="match status" value="1"/>
</dbReference>
<evidence type="ECO:0000256" key="2">
    <source>
        <dbReference type="ARBA" id="ARBA00022737"/>
    </source>
</evidence>
<dbReference type="InterPro" id="IPR000408">
    <property type="entry name" value="Reg_chr_condens"/>
</dbReference>
<name>A0A1M8ABM6_MALS4</name>
<dbReference type="GO" id="GO:0032259">
    <property type="term" value="P:methylation"/>
    <property type="evidence" value="ECO:0007669"/>
    <property type="project" value="UniProtKB-KW"/>
</dbReference>
<dbReference type="InterPro" id="IPR011011">
    <property type="entry name" value="Znf_FYVE_PHD"/>
</dbReference>
<evidence type="ECO:0000259" key="7">
    <source>
        <dbReference type="PROSITE" id="PS50016"/>
    </source>
</evidence>
<dbReference type="InterPro" id="IPR019786">
    <property type="entry name" value="Zinc_finger_PHD-type_CS"/>
</dbReference>
<feature type="domain" description="PHD-type" evidence="7">
    <location>
        <begin position="426"/>
        <end position="478"/>
    </location>
</feature>
<accession>A0A1M8ABM6</accession>
<dbReference type="SUPFAM" id="SSF57903">
    <property type="entry name" value="FYVE/PHD zinc finger"/>
    <property type="match status" value="1"/>
</dbReference>
<sequence>MAWGRVLLCGRVASDEEPNQAVDAGYCLTTPHVLRSVSNVRMQRVFSSCVSDHAVFLSVQGDVYVYGCNTYGQCGVSPAAGSTQGGPWLSDAVKLDRQRDFVPSLADGVSIEAAATGFGHTLLLTSQGAVYAAGANAQGQCGLAPRPSVYPFHRVEGLSDPVVDISCGRAFSALVTAGGHVYTMGSAEHGVLGTGLLSWHHRGPGQIEYRIQAEPVRVPSLQHITRVSCGEDHMAALDHDGQVYVWGRNELARLGCGTQRDQGRPVHLVQLDRKAKQERAQAILAGRTATMVLDREARLWLAGSWRTAGDGGPGQTFIIYKPLEELAEYDVHAMAAGADTIQCLATPTLDGQPIAGARPMVLAWGDGAQHAEFGLMHRTATPDMLAPLQPLAPIAVAAGRHTSFWLVAPDQAYSELPRFPQTIESSSTCLVCGQVNEDDEATLLECGRCENPYHLSCLDPPLSTVPEGDWLCVSCRAADEDESGKSSARKRRRL</sequence>
<dbReference type="GO" id="GO:0016020">
    <property type="term" value="C:membrane"/>
    <property type="evidence" value="ECO:0007669"/>
    <property type="project" value="TreeGrafter"/>
</dbReference>
<dbReference type="PRINTS" id="PR00633">
    <property type="entry name" value="RCCNDNSATION"/>
</dbReference>
<dbReference type="GO" id="GO:0008168">
    <property type="term" value="F:methyltransferase activity"/>
    <property type="evidence" value="ECO:0007669"/>
    <property type="project" value="UniProtKB-KW"/>
</dbReference>